<evidence type="ECO:0000313" key="3">
    <source>
        <dbReference type="EMBL" id="AIR90746.1"/>
    </source>
</evidence>
<organism evidence="3 4">
    <name type="scientific">Pseudomonas cremoricolorata</name>
    <dbReference type="NCBI Taxonomy" id="157783"/>
    <lineage>
        <taxon>Bacteria</taxon>
        <taxon>Pseudomonadati</taxon>
        <taxon>Pseudomonadota</taxon>
        <taxon>Gammaproteobacteria</taxon>
        <taxon>Pseudomonadales</taxon>
        <taxon>Pseudomonadaceae</taxon>
        <taxon>Pseudomonas</taxon>
    </lineage>
</organism>
<dbReference type="eggNOG" id="COG3208">
    <property type="taxonomic scope" value="Bacteria"/>
</dbReference>
<name>A0A089WQ90_9PSED</name>
<dbReference type="EMBL" id="CP009455">
    <property type="protein sequence ID" value="AIR90746.1"/>
    <property type="molecule type" value="Genomic_DNA"/>
</dbReference>
<dbReference type="Pfam" id="PF00975">
    <property type="entry name" value="Thioesterase"/>
    <property type="match status" value="1"/>
</dbReference>
<dbReference type="KEGG" id="psw:LK03_16360"/>
<gene>
    <name evidence="3" type="ORF">LK03_16360</name>
</gene>
<feature type="domain" description="Thioesterase" evidence="2">
    <location>
        <begin position="18"/>
        <end position="244"/>
    </location>
</feature>
<dbReference type="AlphaFoldDB" id="A0A089WQ90"/>
<evidence type="ECO:0000313" key="4">
    <source>
        <dbReference type="Proteomes" id="UP000029493"/>
    </source>
</evidence>
<sequence length="252" mass="27900">MAADWFKTWQPRPHATQRVICLPHAGGAASFFRHWGAALPAHVELIAVQYPGREERIDAPLISDLTLLVAAIADALQRTPHLLQQPYLLFGHSMGSALAYELHRALQQRGLPLARHLLLSACEAPSRRKAEAFHLASDQRLMDEMLRLGGTQNAMAHSPELMELVLPATRSDYQAIETYVPDPQRSPVSVPITALTGDQFHELDLDDALAWADETTAGFVHRGFPGGHFYLMQQQDGVLDVVRAALEQLPRG</sequence>
<dbReference type="PANTHER" id="PTHR11487:SF0">
    <property type="entry name" value="S-ACYL FATTY ACID SYNTHASE THIOESTERASE, MEDIUM CHAIN"/>
    <property type="match status" value="1"/>
</dbReference>
<accession>A0A089WQ90</accession>
<evidence type="ECO:0000256" key="1">
    <source>
        <dbReference type="ARBA" id="ARBA00007169"/>
    </source>
</evidence>
<dbReference type="SUPFAM" id="SSF53474">
    <property type="entry name" value="alpha/beta-Hydrolases"/>
    <property type="match status" value="1"/>
</dbReference>
<dbReference type="GO" id="GO:0008610">
    <property type="term" value="P:lipid biosynthetic process"/>
    <property type="evidence" value="ECO:0007669"/>
    <property type="project" value="TreeGrafter"/>
</dbReference>
<dbReference type="InterPro" id="IPR001031">
    <property type="entry name" value="Thioesterase"/>
</dbReference>
<protein>
    <recommendedName>
        <fullName evidence="2">Thioesterase domain-containing protein</fullName>
    </recommendedName>
</protein>
<dbReference type="Gene3D" id="3.40.50.1820">
    <property type="entry name" value="alpha/beta hydrolase"/>
    <property type="match status" value="1"/>
</dbReference>
<dbReference type="Proteomes" id="UP000029493">
    <property type="component" value="Chromosome"/>
</dbReference>
<dbReference type="InterPro" id="IPR012223">
    <property type="entry name" value="TEII"/>
</dbReference>
<dbReference type="STRING" id="157783.LK03_16360"/>
<reference evidence="3 4" key="1">
    <citation type="submission" date="2014-09" db="EMBL/GenBank/DDBJ databases">
        <authorList>
            <person name="Chan K.-G."/>
        </authorList>
    </citation>
    <scope>NUCLEOTIDE SEQUENCE [LARGE SCALE GENOMIC DNA]</scope>
    <source>
        <strain evidence="3 4">ND07</strain>
    </source>
</reference>
<dbReference type="PANTHER" id="PTHR11487">
    <property type="entry name" value="THIOESTERASE"/>
    <property type="match status" value="1"/>
</dbReference>
<evidence type="ECO:0000259" key="2">
    <source>
        <dbReference type="Pfam" id="PF00975"/>
    </source>
</evidence>
<proteinExistence type="inferred from homology"/>
<keyword evidence="4" id="KW-1185">Reference proteome</keyword>
<comment type="similarity">
    <text evidence="1">Belongs to the thioesterase family.</text>
</comment>
<dbReference type="InterPro" id="IPR029058">
    <property type="entry name" value="AB_hydrolase_fold"/>
</dbReference>